<accession>A0A1C0YBL8</accession>
<dbReference type="InterPro" id="IPR001633">
    <property type="entry name" value="EAL_dom"/>
</dbReference>
<gene>
    <name evidence="4" type="ORF">A6K76_15530</name>
</gene>
<dbReference type="RefSeq" id="WP_066466439.1">
    <property type="nucleotide sequence ID" value="NZ_MATO01000076.1"/>
</dbReference>
<dbReference type="SUPFAM" id="SSF55073">
    <property type="entry name" value="Nucleotide cyclase"/>
    <property type="match status" value="1"/>
</dbReference>
<dbReference type="SMART" id="SM00091">
    <property type="entry name" value="PAS"/>
    <property type="match status" value="1"/>
</dbReference>
<dbReference type="Pfam" id="PF13426">
    <property type="entry name" value="PAS_9"/>
    <property type="match status" value="1"/>
</dbReference>
<name>A0A1C0YBL8_9BACL</name>
<dbReference type="EMBL" id="MATO01000076">
    <property type="protein sequence ID" value="OCS84572.1"/>
    <property type="molecule type" value="Genomic_DNA"/>
</dbReference>
<evidence type="ECO:0000313" key="4">
    <source>
        <dbReference type="EMBL" id="OCS84572.1"/>
    </source>
</evidence>
<dbReference type="Pfam" id="PF00990">
    <property type="entry name" value="GGDEF"/>
    <property type="match status" value="1"/>
</dbReference>
<dbReference type="NCBIfam" id="TIGR00254">
    <property type="entry name" value="GGDEF"/>
    <property type="match status" value="1"/>
</dbReference>
<proteinExistence type="predicted"/>
<dbReference type="InterPro" id="IPR035965">
    <property type="entry name" value="PAS-like_dom_sf"/>
</dbReference>
<comment type="caution">
    <text evidence="4">The sequence shown here is derived from an EMBL/GenBank/DDBJ whole genome shotgun (WGS) entry which is preliminary data.</text>
</comment>
<dbReference type="SUPFAM" id="SSF55785">
    <property type="entry name" value="PYP-like sensor domain (PAS domain)"/>
    <property type="match status" value="1"/>
</dbReference>
<reference evidence="4 5" key="1">
    <citation type="submission" date="2016-07" db="EMBL/GenBank/DDBJ databases">
        <title>Caryophanon latum genome sequencing.</title>
        <authorList>
            <person name="Verma A."/>
            <person name="Pal Y."/>
            <person name="Krishnamurthi S."/>
        </authorList>
    </citation>
    <scope>NUCLEOTIDE SEQUENCE [LARGE SCALE GENOMIC DNA]</scope>
    <source>
        <strain evidence="4 5">DSM 14151</strain>
    </source>
</reference>
<dbReference type="Gene3D" id="3.30.70.270">
    <property type="match status" value="1"/>
</dbReference>
<dbReference type="SMART" id="SM00086">
    <property type="entry name" value="PAC"/>
    <property type="match status" value="1"/>
</dbReference>
<feature type="domain" description="EAL" evidence="2">
    <location>
        <begin position="305"/>
        <end position="558"/>
    </location>
</feature>
<dbReference type="PANTHER" id="PTHR44757">
    <property type="entry name" value="DIGUANYLATE CYCLASE DGCP"/>
    <property type="match status" value="1"/>
</dbReference>
<dbReference type="PROSITE" id="PS50883">
    <property type="entry name" value="EAL"/>
    <property type="match status" value="1"/>
</dbReference>
<dbReference type="InterPro" id="IPR000160">
    <property type="entry name" value="GGDEF_dom"/>
</dbReference>
<dbReference type="FunFam" id="3.20.20.450:FF:000001">
    <property type="entry name" value="Cyclic di-GMP phosphodiesterase yahA"/>
    <property type="match status" value="1"/>
</dbReference>
<dbReference type="Gene3D" id="3.20.20.450">
    <property type="entry name" value="EAL domain"/>
    <property type="match status" value="1"/>
</dbReference>
<dbReference type="InterPro" id="IPR052155">
    <property type="entry name" value="Biofilm_reg_signaling"/>
</dbReference>
<dbReference type="SUPFAM" id="SSF141868">
    <property type="entry name" value="EAL domain-like"/>
    <property type="match status" value="1"/>
</dbReference>
<dbReference type="InterPro" id="IPR000014">
    <property type="entry name" value="PAS"/>
</dbReference>
<dbReference type="SMART" id="SM00267">
    <property type="entry name" value="GGDEF"/>
    <property type="match status" value="1"/>
</dbReference>
<dbReference type="PROSITE" id="PS50113">
    <property type="entry name" value="PAC"/>
    <property type="match status" value="1"/>
</dbReference>
<dbReference type="CDD" id="cd00130">
    <property type="entry name" value="PAS"/>
    <property type="match status" value="1"/>
</dbReference>
<dbReference type="InterPro" id="IPR000700">
    <property type="entry name" value="PAS-assoc_C"/>
</dbReference>
<dbReference type="CDD" id="cd01948">
    <property type="entry name" value="EAL"/>
    <property type="match status" value="1"/>
</dbReference>
<dbReference type="Pfam" id="PF00563">
    <property type="entry name" value="EAL"/>
    <property type="match status" value="1"/>
</dbReference>
<dbReference type="NCBIfam" id="TIGR00229">
    <property type="entry name" value="sensory_box"/>
    <property type="match status" value="1"/>
</dbReference>
<dbReference type="PANTHER" id="PTHR44757:SF2">
    <property type="entry name" value="BIOFILM ARCHITECTURE MAINTENANCE PROTEIN MBAA"/>
    <property type="match status" value="1"/>
</dbReference>
<dbReference type="CDD" id="cd01949">
    <property type="entry name" value="GGDEF"/>
    <property type="match status" value="1"/>
</dbReference>
<dbReference type="InterPro" id="IPR029787">
    <property type="entry name" value="Nucleotide_cyclase"/>
</dbReference>
<dbReference type="InterPro" id="IPR035919">
    <property type="entry name" value="EAL_sf"/>
</dbReference>
<protein>
    <submittedName>
        <fullName evidence="4">Diguanylate cyclase</fullName>
    </submittedName>
</protein>
<evidence type="ECO:0000259" key="1">
    <source>
        <dbReference type="PROSITE" id="PS50113"/>
    </source>
</evidence>
<evidence type="ECO:0000313" key="5">
    <source>
        <dbReference type="Proteomes" id="UP000093482"/>
    </source>
</evidence>
<dbReference type="Proteomes" id="UP000093482">
    <property type="component" value="Unassembled WGS sequence"/>
</dbReference>
<dbReference type="AlphaFoldDB" id="A0A1C0YBL8"/>
<organism evidence="4 5">
    <name type="scientific">Caryophanon latum</name>
    <dbReference type="NCBI Taxonomy" id="33977"/>
    <lineage>
        <taxon>Bacteria</taxon>
        <taxon>Bacillati</taxon>
        <taxon>Bacillota</taxon>
        <taxon>Bacilli</taxon>
        <taxon>Bacillales</taxon>
        <taxon>Caryophanaceae</taxon>
        <taxon>Caryophanon</taxon>
    </lineage>
</organism>
<dbReference type="PROSITE" id="PS50887">
    <property type="entry name" value="GGDEF"/>
    <property type="match status" value="1"/>
</dbReference>
<evidence type="ECO:0000259" key="2">
    <source>
        <dbReference type="PROSITE" id="PS50883"/>
    </source>
</evidence>
<evidence type="ECO:0000259" key="3">
    <source>
        <dbReference type="PROSITE" id="PS50887"/>
    </source>
</evidence>
<feature type="domain" description="PAC" evidence="1">
    <location>
        <begin position="84"/>
        <end position="138"/>
    </location>
</feature>
<dbReference type="Gene3D" id="3.30.450.20">
    <property type="entry name" value="PAS domain"/>
    <property type="match status" value="1"/>
</dbReference>
<sequence length="558" mass="63837">MTEQHIFERETHQKLKNLQHALDQTVILLITNEEGIITYANKQFCDVSQYTLDELKGQHFRKVCIDFHHKAFFQHILRQLIEGKRWEGELCNRAKDGSVYWVKTVILPFLNEYGQVDEYISVFADITLQKKSNELPPHVASHDDLTGLPSRRSLHQRITNEIERGEPFAVFDIDINRFKSINDGLGHAIGDQFLIEVSERLTSIELSTNSFYRQGADEFALVLLEIEALDQMALKIMDQFKKPFIIEGHKFYSSISIGIALYPQHGEDSELLLNNADLAMLRAKERRGNNYFVYSGESEPQKLKDITLETKLYDALRLEQLQLYYQPKIDIQTGKMVGMEALLRWIDSELGFIPPDRFIPFAEETGLIIPIGEWVLERACLDVKSWNDLFDLDLRVAVNLSPIQLALPNIIETIENTLRNTNVNPSFVEIEITEMSMVDFNESLVDKLAQIRAMGIAISIDDFGTGYSSLSYLKNLPVDALKVDRSFVMEIGLSETGSNMVGAIIRLAHAMNLEVVAEGVEREEELVYLRACGCELAQGYYFSKPLPANEFFKYVMNQ</sequence>
<dbReference type="SMART" id="SM00052">
    <property type="entry name" value="EAL"/>
    <property type="match status" value="1"/>
</dbReference>
<dbReference type="InterPro" id="IPR001610">
    <property type="entry name" value="PAC"/>
</dbReference>
<keyword evidence="5" id="KW-1185">Reference proteome</keyword>
<feature type="domain" description="GGDEF" evidence="3">
    <location>
        <begin position="166"/>
        <end position="297"/>
    </location>
</feature>
<dbReference type="InterPro" id="IPR043128">
    <property type="entry name" value="Rev_trsase/Diguanyl_cyclase"/>
</dbReference>